<organism evidence="1 2">
    <name type="scientific">Diphasiastrum complanatum</name>
    <name type="common">Issler's clubmoss</name>
    <name type="synonym">Lycopodium complanatum</name>
    <dbReference type="NCBI Taxonomy" id="34168"/>
    <lineage>
        <taxon>Eukaryota</taxon>
        <taxon>Viridiplantae</taxon>
        <taxon>Streptophyta</taxon>
        <taxon>Embryophyta</taxon>
        <taxon>Tracheophyta</taxon>
        <taxon>Lycopodiopsida</taxon>
        <taxon>Lycopodiales</taxon>
        <taxon>Lycopodiaceae</taxon>
        <taxon>Lycopodioideae</taxon>
        <taxon>Diphasiastrum</taxon>
    </lineage>
</organism>
<accession>A0ACC2ETN4</accession>
<evidence type="ECO:0000313" key="2">
    <source>
        <dbReference type="Proteomes" id="UP001162992"/>
    </source>
</evidence>
<name>A0ACC2ETN4_DIPCM</name>
<proteinExistence type="predicted"/>
<comment type="caution">
    <text evidence="1">The sequence shown here is derived from an EMBL/GenBank/DDBJ whole genome shotgun (WGS) entry which is preliminary data.</text>
</comment>
<dbReference type="EMBL" id="CM055092">
    <property type="protein sequence ID" value="KAJ7569807.1"/>
    <property type="molecule type" value="Genomic_DNA"/>
</dbReference>
<gene>
    <name evidence="1" type="ORF">O6H91_01G095200</name>
</gene>
<evidence type="ECO:0000313" key="1">
    <source>
        <dbReference type="EMBL" id="KAJ7569807.1"/>
    </source>
</evidence>
<keyword evidence="2" id="KW-1185">Reference proteome</keyword>
<sequence>MELREALERDTSSEARGKGGPERRAQAKNGEDDVKMIEWEEFEDSLAHLCGTAKVLATARMQKEALAKKLEASLEARSKSLQRMDNFEALEKELQLRKLRLESLEFSLQKNTEKVAKDRELLLPSAHSLLFSSQALVSAQGRIQEADRLLAGDGGYLRLMQLRKLLFNRRRLMVAQVAGLYPLAGCNCAGIAATKHACSSRLPLSHPPGKFILDDGSTSKRPLSISGLHILSPGNKAPSLFGDKQNHEGTATALGNVAHVVLLVASYLGLPLRYPIKFGASHSYVQDPSPATQQQMNMGQSIVVPSSEGLSNSALEFPLFSEGQDSTRAAYAIFLLNKDLEQLLNHLGGDSVGPRHTLPNLHRVLSTICSGKNPLV</sequence>
<protein>
    <submittedName>
        <fullName evidence="1">Uncharacterized protein</fullName>
    </submittedName>
</protein>
<dbReference type="Proteomes" id="UP001162992">
    <property type="component" value="Chromosome 1"/>
</dbReference>
<reference evidence="2" key="1">
    <citation type="journal article" date="2024" name="Proc. Natl. Acad. Sci. U.S.A.">
        <title>Extraordinary preservation of gene collinearity over three hundred million years revealed in homosporous lycophytes.</title>
        <authorList>
            <person name="Li C."/>
            <person name="Wickell D."/>
            <person name="Kuo L.Y."/>
            <person name="Chen X."/>
            <person name="Nie B."/>
            <person name="Liao X."/>
            <person name="Peng D."/>
            <person name="Ji J."/>
            <person name="Jenkins J."/>
            <person name="Williams M."/>
            <person name="Shu S."/>
            <person name="Plott C."/>
            <person name="Barry K."/>
            <person name="Rajasekar S."/>
            <person name="Grimwood J."/>
            <person name="Han X."/>
            <person name="Sun S."/>
            <person name="Hou Z."/>
            <person name="He W."/>
            <person name="Dai G."/>
            <person name="Sun C."/>
            <person name="Schmutz J."/>
            <person name="Leebens-Mack J.H."/>
            <person name="Li F.W."/>
            <person name="Wang L."/>
        </authorList>
    </citation>
    <scope>NUCLEOTIDE SEQUENCE [LARGE SCALE GENOMIC DNA]</scope>
    <source>
        <strain evidence="2">cv. PW_Plant_1</strain>
    </source>
</reference>